<keyword evidence="8 10" id="KW-0966">Cell projection</keyword>
<feature type="coiled-coil region" evidence="11">
    <location>
        <begin position="265"/>
        <end position="299"/>
    </location>
</feature>
<keyword evidence="14" id="KW-1185">Reference proteome</keyword>
<feature type="region of interest" description="Disordered" evidence="12">
    <location>
        <begin position="391"/>
        <end position="414"/>
    </location>
</feature>
<evidence type="ECO:0000256" key="8">
    <source>
        <dbReference type="ARBA" id="ARBA00023273"/>
    </source>
</evidence>
<gene>
    <name evidence="13" type="ORF">CHILSU_LOCUS183</name>
</gene>
<name>A0ABN8ARX7_CHISP</name>
<evidence type="ECO:0000313" key="13">
    <source>
        <dbReference type="EMBL" id="CAH0397121.1"/>
    </source>
</evidence>
<dbReference type="Pfam" id="PF03148">
    <property type="entry name" value="Tektin"/>
    <property type="match status" value="1"/>
</dbReference>
<evidence type="ECO:0000256" key="9">
    <source>
        <dbReference type="ARBA" id="ARBA00045224"/>
    </source>
</evidence>
<dbReference type="PANTHER" id="PTHR19960">
    <property type="entry name" value="TEKTIN"/>
    <property type="match status" value="1"/>
</dbReference>
<evidence type="ECO:0000256" key="2">
    <source>
        <dbReference type="ARBA" id="ARBA00007209"/>
    </source>
</evidence>
<accession>A0ABN8ARX7</accession>
<comment type="function">
    <text evidence="9">Microtubule inner protein (MIP) part of the dynein-decorated doublet microtubules (DMTs) in cilia and flagellar axoneme. Forms filamentous polymers in the walls of ciliary and flagellar microtubules.</text>
</comment>
<evidence type="ECO:0000313" key="14">
    <source>
        <dbReference type="Proteomes" id="UP001153292"/>
    </source>
</evidence>
<evidence type="ECO:0000256" key="6">
    <source>
        <dbReference type="ARBA" id="ARBA00023069"/>
    </source>
</evidence>
<sequence length="432" mass="50193">MFCEGEYLGCPRGVDDLRSINDRLNARVIDQLNESQELVMINSFARETNEYQFKNCLQERISDISSWRWVFEDLSKRIEEAIEALKYEHNALRVVVERLTNEIEDRSRDASKPGALCPMQDSVEKNILEEYNFLREEKKNFEKIIAELDKQMKCLERTKKRIQEDILKKQEAITVENSCANVDFSSVLRNSGDGKKKRKRFSSLARWENRCVSLKRLGLQALTNAVVTRQQVRGARVHLSITAQSHASKVDAAIRRRLHANTSKLEELCWQREEAIKDMNSLNEELIMTEKSLVETMEQERLVAARLADRKLRPPGELTKDDVDRKLKDELGRLRHFMKHLRSNLDRISTLQNHLSDSVARMDCYAEDISLVVRLDQDRMNLRLGEEVKCESQTSTATAPSSYRRRDSPHSIPEVSLTAIMEEDENDYPFND</sequence>
<dbReference type="Proteomes" id="UP001153292">
    <property type="component" value="Chromosome 1"/>
</dbReference>
<evidence type="ECO:0000256" key="11">
    <source>
        <dbReference type="SAM" id="Coils"/>
    </source>
</evidence>
<feature type="compositionally biased region" description="Polar residues" evidence="12">
    <location>
        <begin position="391"/>
        <end position="401"/>
    </location>
</feature>
<keyword evidence="7" id="KW-0206">Cytoskeleton</keyword>
<keyword evidence="5 11" id="KW-0175">Coiled coil</keyword>
<dbReference type="InterPro" id="IPR048256">
    <property type="entry name" value="Tektin-like"/>
</dbReference>
<evidence type="ECO:0000256" key="1">
    <source>
        <dbReference type="ARBA" id="ARBA00004611"/>
    </source>
</evidence>
<evidence type="ECO:0000256" key="4">
    <source>
        <dbReference type="ARBA" id="ARBA00022846"/>
    </source>
</evidence>
<organism evidence="13 14">
    <name type="scientific">Chilo suppressalis</name>
    <name type="common">Asiatic rice borer moth</name>
    <dbReference type="NCBI Taxonomy" id="168631"/>
    <lineage>
        <taxon>Eukaryota</taxon>
        <taxon>Metazoa</taxon>
        <taxon>Ecdysozoa</taxon>
        <taxon>Arthropoda</taxon>
        <taxon>Hexapoda</taxon>
        <taxon>Insecta</taxon>
        <taxon>Pterygota</taxon>
        <taxon>Neoptera</taxon>
        <taxon>Endopterygota</taxon>
        <taxon>Lepidoptera</taxon>
        <taxon>Glossata</taxon>
        <taxon>Ditrysia</taxon>
        <taxon>Pyraloidea</taxon>
        <taxon>Crambidae</taxon>
        <taxon>Crambinae</taxon>
        <taxon>Chilo</taxon>
    </lineage>
</organism>
<feature type="coiled-coil region" evidence="11">
    <location>
        <begin position="82"/>
        <end position="172"/>
    </location>
</feature>
<keyword evidence="3" id="KW-0963">Cytoplasm</keyword>
<proteinExistence type="inferred from homology"/>
<evidence type="ECO:0000256" key="12">
    <source>
        <dbReference type="SAM" id="MobiDB-lite"/>
    </source>
</evidence>
<dbReference type="PANTHER" id="PTHR19960:SF25">
    <property type="entry name" value="TEKTIN-1"/>
    <property type="match status" value="1"/>
</dbReference>
<evidence type="ECO:0000256" key="10">
    <source>
        <dbReference type="RuleBase" id="RU367040"/>
    </source>
</evidence>
<reference evidence="13" key="1">
    <citation type="submission" date="2021-12" db="EMBL/GenBank/DDBJ databases">
        <authorList>
            <person name="King R."/>
        </authorList>
    </citation>
    <scope>NUCLEOTIDE SEQUENCE</scope>
</reference>
<protein>
    <recommendedName>
        <fullName evidence="10">Tektin</fullName>
    </recommendedName>
</protein>
<keyword evidence="6 10" id="KW-0969">Cilium</keyword>
<evidence type="ECO:0000256" key="5">
    <source>
        <dbReference type="ARBA" id="ARBA00023054"/>
    </source>
</evidence>
<evidence type="ECO:0000256" key="7">
    <source>
        <dbReference type="ARBA" id="ARBA00023212"/>
    </source>
</evidence>
<comment type="subcellular location">
    <subcellularLocation>
        <location evidence="10">Cytoplasm</location>
        <location evidence="10">Cytoskeleton</location>
        <location evidence="10">Cilium axoneme</location>
    </subcellularLocation>
    <subcellularLocation>
        <location evidence="1">Cytoplasm</location>
        <location evidence="1">Cytoskeleton</location>
        <location evidence="1">Flagellum axoneme</location>
    </subcellularLocation>
</comment>
<dbReference type="InterPro" id="IPR000435">
    <property type="entry name" value="Tektins"/>
</dbReference>
<keyword evidence="4 10" id="KW-0282">Flagellum</keyword>
<evidence type="ECO:0000256" key="3">
    <source>
        <dbReference type="ARBA" id="ARBA00022490"/>
    </source>
</evidence>
<dbReference type="EMBL" id="OU963894">
    <property type="protein sequence ID" value="CAH0397121.1"/>
    <property type="molecule type" value="Genomic_DNA"/>
</dbReference>
<comment type="similarity">
    <text evidence="2 10">Belongs to the tektin family.</text>
</comment>